<dbReference type="CTD" id="24597820"/>
<dbReference type="EMBL" id="AMPZ03000001">
    <property type="protein sequence ID" value="KAH9595985.1"/>
    <property type="molecule type" value="Genomic_DNA"/>
</dbReference>
<dbReference type="RefSeq" id="XP_051074776.1">
    <property type="nucleotide sequence ID" value="XM_051209330.1"/>
</dbReference>
<reference evidence="1" key="3">
    <citation type="submission" date="2021-06" db="EMBL/GenBank/DDBJ databases">
        <title>Chromosome-level genome assembly for S. haematobium.</title>
        <authorList>
            <person name="Stroehlein A.J."/>
        </authorList>
    </citation>
    <scope>NUCLEOTIDE SEQUENCE</scope>
</reference>
<dbReference type="Proteomes" id="UP000471633">
    <property type="component" value="Unassembled WGS sequence"/>
</dbReference>
<evidence type="ECO:0000313" key="2">
    <source>
        <dbReference type="Proteomes" id="UP000471633"/>
    </source>
</evidence>
<reference evidence="1" key="4">
    <citation type="journal article" date="2022" name="PLoS Pathog.">
        <title>Chromosome-level genome of Schistosoma haematobium underpins genome-wide explorations of molecular variation.</title>
        <authorList>
            <person name="Stroehlein A.J."/>
            <person name="Korhonen P.K."/>
            <person name="Lee V.V."/>
            <person name="Ralph S.A."/>
            <person name="Mentink-Kane M."/>
            <person name="You H."/>
            <person name="McManus D.P."/>
            <person name="Tchuente L.T."/>
            <person name="Stothard J.R."/>
            <person name="Kaur P."/>
            <person name="Dudchenko O."/>
            <person name="Aiden E.L."/>
            <person name="Yang B."/>
            <person name="Yang H."/>
            <person name="Emery A.M."/>
            <person name="Webster B.L."/>
            <person name="Brindley P.J."/>
            <person name="Rollinson D."/>
            <person name="Chang B.C.H."/>
            <person name="Gasser R.B."/>
            <person name="Young N.D."/>
        </authorList>
    </citation>
    <scope>NUCLEOTIDE SEQUENCE</scope>
</reference>
<gene>
    <name evidence="1" type="ORF">MS3_00001827</name>
</gene>
<sequence length="407" mass="46635">MLLTSICVTRLFEMYCANISHSSDNLRLLIALLKFIKGTNCFKFLKRRLPAHTIKRLDELVNLKCKIVSERVKLNFYKSCLTSHIFPNQLYKNLRSSKLQPNISNLIRLSKSYIDKCQDKLINLIELHTQALPILNEISIVCHIKFTNFCSNVISKTKERISNKLEKSCIITNQVNLFPVNPEKYVTNLSSIVLSANEKEALSLGFNFSVPITQMSELEINAQFENLYDQLSTLTPTSSNNQSWCKAKLVDIAHQFHSVGPKQRSILTSQHFKSLKELRSNSDIVLLKPDKGSGVVIMNKCEYKSKMLSILSDDSKFMPDVEFGGISKLERRVNSNLEKLLLMNIINKEEFNFLKPMGSEYPHLYGLPKIHKPDVPLRPILSMCRSPTHNLAKWLAKLLDPIRRHLS</sequence>
<reference evidence="1" key="2">
    <citation type="journal article" date="2019" name="Gigascience">
        <title>High-quality Schistosoma haematobium genome achieved by single-molecule and long-range sequencing.</title>
        <authorList>
            <person name="Stroehlein A.J."/>
            <person name="Korhonen P.K."/>
            <person name="Chong T.M."/>
            <person name="Lim Y.L."/>
            <person name="Chan K.G."/>
            <person name="Webster B."/>
            <person name="Rollinson D."/>
            <person name="Brindley P.J."/>
            <person name="Gasser R.B."/>
            <person name="Young N.D."/>
        </authorList>
    </citation>
    <scope>NUCLEOTIDE SEQUENCE</scope>
</reference>
<reference evidence="1" key="1">
    <citation type="journal article" date="2012" name="Nat. Genet.">
        <title>Whole-genome sequence of Schistosoma haematobium.</title>
        <authorList>
            <person name="Young N.D."/>
            <person name="Jex A.R."/>
            <person name="Li B."/>
            <person name="Liu S."/>
            <person name="Yang L."/>
            <person name="Xiong Z."/>
            <person name="Li Y."/>
            <person name="Cantacessi C."/>
            <person name="Hall R.S."/>
            <person name="Xu X."/>
            <person name="Chen F."/>
            <person name="Wu X."/>
            <person name="Zerlotini A."/>
            <person name="Oliveira G."/>
            <person name="Hofmann A."/>
            <person name="Zhang G."/>
            <person name="Fang X."/>
            <person name="Kang Y."/>
            <person name="Campbell B.E."/>
            <person name="Loukas A."/>
            <person name="Ranganathan S."/>
            <person name="Rollinson D."/>
            <person name="Rinaldi G."/>
            <person name="Brindley P.J."/>
            <person name="Yang H."/>
            <person name="Wang J."/>
            <person name="Wang J."/>
            <person name="Gasser R.B."/>
        </authorList>
    </citation>
    <scope>NUCLEOTIDE SEQUENCE</scope>
</reference>
<comment type="caution">
    <text evidence="1">The sequence shown here is derived from an EMBL/GenBank/DDBJ whole genome shotgun (WGS) entry which is preliminary data.</text>
</comment>
<dbReference type="GeneID" id="24597820"/>
<dbReference type="AlphaFoldDB" id="A0A922S6T5"/>
<proteinExistence type="predicted"/>
<organism evidence="1 2">
    <name type="scientific">Schistosoma haematobium</name>
    <name type="common">Blood fluke</name>
    <dbReference type="NCBI Taxonomy" id="6185"/>
    <lineage>
        <taxon>Eukaryota</taxon>
        <taxon>Metazoa</taxon>
        <taxon>Spiralia</taxon>
        <taxon>Lophotrochozoa</taxon>
        <taxon>Platyhelminthes</taxon>
        <taxon>Trematoda</taxon>
        <taxon>Digenea</taxon>
        <taxon>Strigeidida</taxon>
        <taxon>Schistosomatoidea</taxon>
        <taxon>Schistosomatidae</taxon>
        <taxon>Schistosoma</taxon>
    </lineage>
</organism>
<protein>
    <submittedName>
        <fullName evidence="1">Uncharacterized protein</fullName>
    </submittedName>
</protein>
<accession>A0A922S6T5</accession>
<keyword evidence="2" id="KW-1185">Reference proteome</keyword>
<evidence type="ECO:0000313" key="1">
    <source>
        <dbReference type="EMBL" id="KAH9595985.1"/>
    </source>
</evidence>
<name>A0A922S6T5_SCHHA</name>